<comment type="caution">
    <text evidence="2">The sequence shown here is derived from an EMBL/GenBank/DDBJ whole genome shotgun (WGS) entry which is preliminary data.</text>
</comment>
<evidence type="ECO:0000256" key="1">
    <source>
        <dbReference type="SAM" id="Phobius"/>
    </source>
</evidence>
<keyword evidence="1" id="KW-0812">Transmembrane</keyword>
<keyword evidence="1" id="KW-0472">Membrane</keyword>
<sequence>MKGDSIMEYLKKSGFAKTFSIWFGIGALMFGTYCGANMASGVYASAYIVTLGGGWSLVWLSIFFAFMTFFCAISLVFIRIYKVKNYNQYYLALYGLHKPDANPLLRGGVTVFFDIFTMLKGLVNVAATVALFTELMHALLGIPVLVGSAMGILLFAVLTIYGAGFLRKFNTIMTVSLILCLGVILISVIAIRGDVLVSRIGNFQEGLDWGGTTVKAHFLMFLSYCFNTSAWGSTLSNYSDQIRDNRDAIGSGIMIGVLVTALFAITGAIVLPFMPDVMQGTPILMICQNYFPGVLTAVYWVVVIFAVASTAPSFTFNISNRWAGVWKTEKLSHRAKFFILSLGFLLTCGILSQVGLMVIVKKGYTLLGNIALIAVIIPIFIAIPRMIKQDKADKQMTGGNGTL</sequence>
<reference evidence="2 3" key="1">
    <citation type="submission" date="2013-07" db="EMBL/GenBank/DDBJ databases">
        <authorList>
            <person name="Weinstock G."/>
            <person name="Sodergren E."/>
            <person name="Wylie T."/>
            <person name="Fulton L."/>
            <person name="Fulton R."/>
            <person name="Fronick C."/>
            <person name="O'Laughlin M."/>
            <person name="Godfrey J."/>
            <person name="Miner T."/>
            <person name="Herter B."/>
            <person name="Appelbaum E."/>
            <person name="Cordes M."/>
            <person name="Lek S."/>
            <person name="Wollam A."/>
            <person name="Pepin K.H."/>
            <person name="Palsikar V.B."/>
            <person name="Mitreva M."/>
            <person name="Wilson R.K."/>
        </authorList>
    </citation>
    <scope>NUCLEOTIDE SEQUENCE [LARGE SCALE GENOMIC DNA]</scope>
    <source>
        <strain evidence="2 3">ATCC 14940</strain>
    </source>
</reference>
<feature type="transmembrane region" description="Helical" evidence="1">
    <location>
        <begin position="21"/>
        <end position="44"/>
    </location>
</feature>
<dbReference type="Proteomes" id="UP000016491">
    <property type="component" value="Unassembled WGS sequence"/>
</dbReference>
<feature type="transmembrane region" description="Helical" evidence="1">
    <location>
        <begin position="366"/>
        <end position="387"/>
    </location>
</feature>
<evidence type="ECO:0000313" key="2">
    <source>
        <dbReference type="EMBL" id="ERI76025.1"/>
    </source>
</evidence>
<keyword evidence="1" id="KW-1133">Transmembrane helix</keyword>
<dbReference type="InterPro" id="IPR038728">
    <property type="entry name" value="YkvI-like"/>
</dbReference>
<dbReference type="AlphaFoldDB" id="A0ABC9TW78"/>
<feature type="transmembrane region" description="Helical" evidence="1">
    <location>
        <begin position="111"/>
        <end position="132"/>
    </location>
</feature>
<dbReference type="Gene3D" id="1.20.1740.10">
    <property type="entry name" value="Amino acid/polyamine transporter I"/>
    <property type="match status" value="1"/>
</dbReference>
<feature type="transmembrane region" description="Helical" evidence="1">
    <location>
        <begin position="294"/>
        <end position="316"/>
    </location>
</feature>
<feature type="transmembrane region" description="Helical" evidence="1">
    <location>
        <begin position="56"/>
        <end position="78"/>
    </location>
</feature>
<feature type="transmembrane region" description="Helical" evidence="1">
    <location>
        <begin position="172"/>
        <end position="191"/>
    </location>
</feature>
<accession>A0ABC9TW78</accession>
<feature type="transmembrane region" description="Helical" evidence="1">
    <location>
        <begin position="138"/>
        <end position="160"/>
    </location>
</feature>
<protein>
    <submittedName>
        <fullName evidence="2">Uncharacterized protein</fullName>
    </submittedName>
</protein>
<feature type="transmembrane region" description="Helical" evidence="1">
    <location>
        <begin position="337"/>
        <end position="360"/>
    </location>
</feature>
<dbReference type="EMBL" id="AWSU01000224">
    <property type="protein sequence ID" value="ERI76025.1"/>
    <property type="molecule type" value="Genomic_DNA"/>
</dbReference>
<gene>
    <name evidence="2" type="ORF">CLOSYM_02884</name>
</gene>
<feature type="transmembrane region" description="Helical" evidence="1">
    <location>
        <begin position="216"/>
        <end position="236"/>
    </location>
</feature>
<dbReference type="PANTHER" id="PTHR37814:SF1">
    <property type="entry name" value="MEMBRANE PROTEIN"/>
    <property type="match status" value="1"/>
</dbReference>
<organism evidence="2 3">
    <name type="scientific">[Clostridium] symbiosum ATCC 14940</name>
    <dbReference type="NCBI Taxonomy" id="411472"/>
    <lineage>
        <taxon>Bacteria</taxon>
        <taxon>Bacillati</taxon>
        <taxon>Bacillota</taxon>
        <taxon>Clostridia</taxon>
        <taxon>Lachnospirales</taxon>
        <taxon>Lachnospiraceae</taxon>
        <taxon>Otoolea</taxon>
    </lineage>
</organism>
<evidence type="ECO:0000313" key="3">
    <source>
        <dbReference type="Proteomes" id="UP000016491"/>
    </source>
</evidence>
<feature type="transmembrane region" description="Helical" evidence="1">
    <location>
        <begin position="248"/>
        <end position="274"/>
    </location>
</feature>
<name>A0ABC9TW78_CLOSY</name>
<proteinExistence type="predicted"/>
<dbReference type="PANTHER" id="PTHR37814">
    <property type="entry name" value="CONSERVED MEMBRANE PROTEIN"/>
    <property type="match status" value="1"/>
</dbReference>